<dbReference type="GO" id="GO:0015677">
    <property type="term" value="P:copper ion import"/>
    <property type="evidence" value="ECO:0007669"/>
    <property type="project" value="TreeGrafter"/>
</dbReference>
<comment type="subcellular location">
    <subcellularLocation>
        <location evidence="1">Cell membrane</location>
        <topology evidence="1">Multi-pass membrane protein</topology>
    </subcellularLocation>
</comment>
<reference evidence="17" key="3">
    <citation type="submission" date="2016-07" db="EMBL/GenBank/DDBJ databases">
        <title>Evolution of pathogenesis and genome organization in the Tremellales.</title>
        <authorList>
            <person name="Cuomo C."/>
            <person name="Litvintseva A."/>
            <person name="Heitman J."/>
            <person name="Chen Y."/>
            <person name="Sun S."/>
            <person name="Springer D."/>
            <person name="Dromer F."/>
            <person name="Young S."/>
            <person name="Zeng Q."/>
            <person name="Chapman S."/>
            <person name="Gujja S."/>
            <person name="Saif S."/>
            <person name="Birren B."/>
        </authorList>
    </citation>
    <scope>NUCLEOTIDE SEQUENCE</scope>
    <source>
        <strain evidence="17">CBS 10737</strain>
    </source>
</reference>
<reference evidence="18" key="4">
    <citation type="submission" date="2024-02" db="EMBL/GenBank/DDBJ databases">
        <title>Comparative genomics of Cryptococcus and Kwoniella reveals pathogenesis evolution and contrasting modes of karyotype evolution via chromosome fusion or intercentromeric recombination.</title>
        <authorList>
            <person name="Coelho M.A."/>
            <person name="David-Palma M."/>
            <person name="Shea T."/>
            <person name="Bowers K."/>
            <person name="McGinley-Smith S."/>
            <person name="Mohammad A.W."/>
            <person name="Gnirke A."/>
            <person name="Yurkov A.M."/>
            <person name="Nowrousian M."/>
            <person name="Sun S."/>
            <person name="Cuomo C.A."/>
            <person name="Heitman J."/>
        </authorList>
    </citation>
    <scope>NUCLEOTIDE SEQUENCE</scope>
    <source>
        <strain evidence="18">CBS 10737</strain>
    </source>
</reference>
<evidence type="ECO:0000256" key="5">
    <source>
        <dbReference type="ARBA" id="ARBA00022475"/>
    </source>
</evidence>
<evidence type="ECO:0000256" key="2">
    <source>
        <dbReference type="ARBA" id="ARBA00006278"/>
    </source>
</evidence>
<proteinExistence type="inferred from homology"/>
<dbReference type="GO" id="GO:0005886">
    <property type="term" value="C:plasma membrane"/>
    <property type="evidence" value="ECO:0007669"/>
    <property type="project" value="UniProtKB-SubCell"/>
</dbReference>
<evidence type="ECO:0000256" key="4">
    <source>
        <dbReference type="ARBA" id="ARBA00022448"/>
    </source>
</evidence>
<dbReference type="CDD" id="cd06186">
    <property type="entry name" value="NOX_Duox_like_FAD_NADP"/>
    <property type="match status" value="1"/>
</dbReference>
<evidence type="ECO:0000256" key="7">
    <source>
        <dbReference type="ARBA" id="ARBA00022982"/>
    </source>
</evidence>
<organism evidence="17">
    <name type="scientific">Kwoniella pini CBS 10737</name>
    <dbReference type="NCBI Taxonomy" id="1296096"/>
    <lineage>
        <taxon>Eukaryota</taxon>
        <taxon>Fungi</taxon>
        <taxon>Dikarya</taxon>
        <taxon>Basidiomycota</taxon>
        <taxon>Agaricomycotina</taxon>
        <taxon>Tremellomycetes</taxon>
        <taxon>Tremellales</taxon>
        <taxon>Cryptococcaceae</taxon>
        <taxon>Kwoniella</taxon>
    </lineage>
</organism>
<reference evidence="17" key="1">
    <citation type="submission" date="2013-07" db="EMBL/GenBank/DDBJ databases">
        <title>The Genome Sequence of Cryptococcus pinus CBS10737.</title>
        <authorList>
            <consortium name="The Broad Institute Genome Sequencing Platform"/>
            <person name="Cuomo C."/>
            <person name="Litvintseva A."/>
            <person name="Chen Y."/>
            <person name="Heitman J."/>
            <person name="Sun S."/>
            <person name="Springer D."/>
            <person name="Dromer F."/>
            <person name="Young S.K."/>
            <person name="Zeng Q."/>
            <person name="Gargeya S."/>
            <person name="Fitzgerald M."/>
            <person name="Abouelleil A."/>
            <person name="Alvarado L."/>
            <person name="Berlin A.M."/>
            <person name="Chapman S.B."/>
            <person name="Dewar J."/>
            <person name="Goldberg J."/>
            <person name="Griggs A."/>
            <person name="Gujja S."/>
            <person name="Hansen M."/>
            <person name="Howarth C."/>
            <person name="Imamovic A."/>
            <person name="Larimer J."/>
            <person name="McCowan C."/>
            <person name="Murphy C."/>
            <person name="Pearson M."/>
            <person name="Priest M."/>
            <person name="Roberts A."/>
            <person name="Saif S."/>
            <person name="Shea T."/>
            <person name="Sykes S."/>
            <person name="Wortman J."/>
            <person name="Nusbaum C."/>
            <person name="Birren B."/>
        </authorList>
    </citation>
    <scope>NUCLEOTIDE SEQUENCE [LARGE SCALE GENOMIC DNA]</scope>
    <source>
        <strain evidence="17">CBS 10737</strain>
    </source>
</reference>
<dbReference type="PANTHER" id="PTHR32361">
    <property type="entry name" value="FERRIC/CUPRIC REDUCTASE TRANSMEMBRANE COMPONENT"/>
    <property type="match status" value="1"/>
</dbReference>
<protein>
    <recommendedName>
        <fullName evidence="3">ferric-chelate reductase (NADPH)</fullName>
        <ecNumber evidence="3">1.16.1.9</ecNumber>
    </recommendedName>
</protein>
<evidence type="ECO:0000259" key="16">
    <source>
        <dbReference type="PROSITE" id="PS51384"/>
    </source>
</evidence>
<keyword evidence="10" id="KW-0406">Ion transport</keyword>
<keyword evidence="6 15" id="KW-0812">Transmembrane</keyword>
<feature type="compositionally biased region" description="Basic and acidic residues" evidence="14">
    <location>
        <begin position="70"/>
        <end position="80"/>
    </location>
</feature>
<keyword evidence="4" id="KW-0813">Transport</keyword>
<dbReference type="Pfam" id="PF08030">
    <property type="entry name" value="NAD_binding_6"/>
    <property type="match status" value="1"/>
</dbReference>
<dbReference type="InterPro" id="IPR017927">
    <property type="entry name" value="FAD-bd_FR_type"/>
</dbReference>
<feature type="compositionally biased region" description="Polar residues" evidence="14">
    <location>
        <begin position="55"/>
        <end position="69"/>
    </location>
</feature>
<comment type="catalytic activity">
    <reaction evidence="13">
        <text>2 a Fe(II)-siderophore + NADP(+) + H(+) = 2 a Fe(III)-siderophore + NADPH</text>
        <dbReference type="Rhea" id="RHEA:28795"/>
        <dbReference type="Rhea" id="RHEA-COMP:11342"/>
        <dbReference type="Rhea" id="RHEA-COMP:11344"/>
        <dbReference type="ChEBI" id="CHEBI:15378"/>
        <dbReference type="ChEBI" id="CHEBI:29033"/>
        <dbReference type="ChEBI" id="CHEBI:29034"/>
        <dbReference type="ChEBI" id="CHEBI:57783"/>
        <dbReference type="ChEBI" id="CHEBI:58349"/>
        <dbReference type="EC" id="1.16.1.9"/>
    </reaction>
</comment>
<feature type="transmembrane region" description="Helical" evidence="15">
    <location>
        <begin position="239"/>
        <end position="258"/>
    </location>
</feature>
<dbReference type="InterPro" id="IPR013112">
    <property type="entry name" value="FAD-bd_8"/>
</dbReference>
<keyword evidence="19" id="KW-1185">Reference proteome</keyword>
<feature type="region of interest" description="Disordered" evidence="14">
    <location>
        <begin position="804"/>
        <end position="877"/>
    </location>
</feature>
<gene>
    <name evidence="17" type="ORF">I206_03809</name>
    <name evidence="18" type="ORF">I206_105282</name>
</gene>
<dbReference type="EMBL" id="CP144525">
    <property type="protein sequence ID" value="WWC71328.1"/>
    <property type="molecule type" value="Genomic_DNA"/>
</dbReference>
<keyword evidence="9" id="KW-0560">Oxidoreductase</keyword>
<evidence type="ECO:0000256" key="14">
    <source>
        <dbReference type="SAM" id="MobiDB-lite"/>
    </source>
</evidence>
<keyword evidence="8 15" id="KW-1133">Transmembrane helix</keyword>
<feature type="transmembrane region" description="Helical" evidence="15">
    <location>
        <begin position="200"/>
        <end position="219"/>
    </location>
</feature>
<dbReference type="SFLD" id="SFLDS00052">
    <property type="entry name" value="Ferric_Reductase_Domain"/>
    <property type="match status" value="1"/>
</dbReference>
<evidence type="ECO:0000256" key="3">
    <source>
        <dbReference type="ARBA" id="ARBA00012668"/>
    </source>
</evidence>
<dbReference type="KEGG" id="kpin:30172178"/>
<sequence>MGLSQPVGYLYWYTTSIIIGILTIINFSTKFYKFLTRPNKNAKSSSKALTITNQEVESPLSTSPNSSIEKPSKENDIEEQMEKHRLGRLNRSIRTFSIVIGKYFYLSGLAIPRKTRRYTLYGKVRKIHRKVYSTPDLVWTWGYTLGFLILCFYGTGWDTLTWCNQAAWLAVAQVPMIIALAGKNNLISFLTGIPYDRLNYIHRASAKLCLLGVWIHAGGHWRLTHGWNAEIWSKTISKWGFTGTFAITLLSVLSLPYFRRKLFEFFLVMHIVLVALMLAAFVMHWRAMDVWIYPGAALWAADRIIRVLRLILLNKLWIRPSLSASEIPSKATISLLTPSTLLVRFTSPSEHLNWSAGHHFYVVMPGMSRLPWEAHPFTASTIPSKPGQGTEAGELAFIVRVRDGFTKRMKDKIDEQKKEKGLSIDDTLDVEVTAAVEGPYGQKSDMSGYEGVLMFSGGSGISFAVSNLLQILREIKEGRSRVKFISIVWMVKSRLHLEWITPLLRDHVNDLPPDLSINIHVHVTRHLLPKLSLTHNTLPDVPNGDFEAYLKQRANRPRRRSRFMSTFSWASWTGGSVFKFGGTEAGTRRGSLMPSESGRSEAAKSEAHSEVSNGSKGSDGSRQKHQRRLFGSFSSSNFGGPSKNNNRRRSSHAPSGSESEGEGPIKNNREKRRPSIPSFNWTDGYADNTVFGGNNQEPNMQQIKRDSLVPYAVPETQELEIVLKEPTPVDGVRSIAVMPEALTIDTPPEEIRRGERVSIAPIRDIGPDEIDPFDYRPPSPTTPPLAAIGRRDSRGSITWHKDSFSSIQLPPHGTPPRQRQISISEDLPIPRQKRVSISEEAPIARTGPPKNFPLPQSRSGSLSNSLPNTPNSSTFNLGERKRSIPLLYGLAAKRDSIHHRRDSIHHRRDSLPFQAAESIRPSSPKPSSILMPTPQIADRSTAKSLLTSGGGGIPKRPSMLNTVQANGFLNAPEMSRSSTVSSAASMASFTTPSPVSPIQLNLPEDISRPETPSMAFKQITELTDTSASELRKSISVINQIQDPKERKQSMAASSMGLAELELRKKSSEGLEGLIRWHEGRADIKGSIKDIIDSVQSHTQLSSKQLEGVNEIEKRGGRVNVSCCGPISLLEAVKDGVKDEMNSKEVWKGGVVVEFHAETFGW</sequence>
<evidence type="ECO:0000256" key="1">
    <source>
        <dbReference type="ARBA" id="ARBA00004651"/>
    </source>
</evidence>
<dbReference type="SFLD" id="SFLDG01168">
    <property type="entry name" value="Ferric_reductase_subgroup_(FRE"/>
    <property type="match status" value="1"/>
</dbReference>
<dbReference type="GO" id="GO:0052851">
    <property type="term" value="F:ferric-chelate reductase (NADPH) activity"/>
    <property type="evidence" value="ECO:0007669"/>
    <property type="project" value="UniProtKB-EC"/>
</dbReference>
<evidence type="ECO:0000313" key="19">
    <source>
        <dbReference type="Proteomes" id="UP000094020"/>
    </source>
</evidence>
<dbReference type="Pfam" id="PF08022">
    <property type="entry name" value="FAD_binding_8"/>
    <property type="match status" value="1"/>
</dbReference>
<dbReference type="SUPFAM" id="SSF63380">
    <property type="entry name" value="Riboflavin synthase domain-like"/>
    <property type="match status" value="1"/>
</dbReference>
<accession>A0A1B9I4N5</accession>
<dbReference type="STRING" id="1296096.A0A1B9I4N5"/>
<evidence type="ECO:0000313" key="18">
    <source>
        <dbReference type="EMBL" id="WWC71328.1"/>
    </source>
</evidence>
<dbReference type="InterPro" id="IPR051410">
    <property type="entry name" value="Ferric/Cupric_Reductase"/>
</dbReference>
<dbReference type="PANTHER" id="PTHR32361:SF9">
    <property type="entry name" value="FERRIC REDUCTASE TRANSMEMBRANE COMPONENT 3-RELATED"/>
    <property type="match status" value="1"/>
</dbReference>
<feature type="region of interest" description="Disordered" evidence="14">
    <location>
        <begin position="583"/>
        <end position="698"/>
    </location>
</feature>
<keyword evidence="7" id="KW-0249">Electron transport</keyword>
<feature type="transmembrane region" description="Helical" evidence="15">
    <location>
        <begin position="265"/>
        <end position="285"/>
    </location>
</feature>
<dbReference type="InterPro" id="IPR013121">
    <property type="entry name" value="Fe_red_NAD-bd_6"/>
</dbReference>
<feature type="compositionally biased region" description="Low complexity" evidence="14">
    <location>
        <begin position="630"/>
        <end position="644"/>
    </location>
</feature>
<keyword evidence="12" id="KW-0325">Glycoprotein</keyword>
<dbReference type="GeneID" id="30172178"/>
<dbReference type="OrthoDB" id="4494341at2759"/>
<dbReference type="Proteomes" id="UP000094020">
    <property type="component" value="Chromosome 7"/>
</dbReference>
<feature type="compositionally biased region" description="Low complexity" evidence="14">
    <location>
        <begin position="861"/>
        <end position="874"/>
    </location>
</feature>
<keyword evidence="5" id="KW-1003">Cell membrane</keyword>
<comment type="similarity">
    <text evidence="2">Belongs to the ferric reductase (FRE) family.</text>
</comment>
<evidence type="ECO:0000256" key="13">
    <source>
        <dbReference type="ARBA" id="ARBA00048483"/>
    </source>
</evidence>
<evidence type="ECO:0000256" key="8">
    <source>
        <dbReference type="ARBA" id="ARBA00022989"/>
    </source>
</evidence>
<feature type="transmembrane region" description="Helical" evidence="15">
    <location>
        <begin position="167"/>
        <end position="188"/>
    </location>
</feature>
<feature type="region of interest" description="Disordered" evidence="14">
    <location>
        <begin position="900"/>
        <end position="933"/>
    </location>
</feature>
<dbReference type="InterPro" id="IPR017938">
    <property type="entry name" value="Riboflavin_synthase-like_b-brl"/>
</dbReference>
<dbReference type="EC" id="1.16.1.9" evidence="3"/>
<feature type="domain" description="FAD-binding FR-type" evidence="16">
    <location>
        <begin position="320"/>
        <end position="446"/>
    </location>
</feature>
<dbReference type="EMBL" id="KI894010">
    <property type="protein sequence ID" value="OCF50485.1"/>
    <property type="molecule type" value="Genomic_DNA"/>
</dbReference>
<feature type="transmembrane region" description="Helical" evidence="15">
    <location>
        <begin position="137"/>
        <end position="155"/>
    </location>
</feature>
<evidence type="ECO:0000256" key="10">
    <source>
        <dbReference type="ARBA" id="ARBA00023065"/>
    </source>
</evidence>
<evidence type="ECO:0000256" key="11">
    <source>
        <dbReference type="ARBA" id="ARBA00023136"/>
    </source>
</evidence>
<feature type="compositionally biased region" description="Polar residues" evidence="14">
    <location>
        <begin position="610"/>
        <end position="620"/>
    </location>
</feature>
<reference evidence="18" key="2">
    <citation type="submission" date="2013-07" db="EMBL/GenBank/DDBJ databases">
        <authorList>
            <consortium name="The Broad Institute Genome Sequencing Platform"/>
            <person name="Cuomo C."/>
            <person name="Litvintseva A."/>
            <person name="Chen Y."/>
            <person name="Heitman J."/>
            <person name="Sun S."/>
            <person name="Springer D."/>
            <person name="Dromer F."/>
            <person name="Young S.K."/>
            <person name="Zeng Q."/>
            <person name="Gargeya S."/>
            <person name="Fitzgerald M."/>
            <person name="Abouelleil A."/>
            <person name="Alvarado L."/>
            <person name="Berlin A.M."/>
            <person name="Chapman S.B."/>
            <person name="Dewar J."/>
            <person name="Goldberg J."/>
            <person name="Griggs A."/>
            <person name="Gujja S."/>
            <person name="Hansen M."/>
            <person name="Howarth C."/>
            <person name="Imamovic A."/>
            <person name="Larimer J."/>
            <person name="McCowan C."/>
            <person name="Murphy C."/>
            <person name="Pearson M."/>
            <person name="Priest M."/>
            <person name="Roberts A."/>
            <person name="Saif S."/>
            <person name="Shea T."/>
            <person name="Sykes S."/>
            <person name="Wortman J."/>
            <person name="Nusbaum C."/>
            <person name="Birren B."/>
        </authorList>
    </citation>
    <scope>NUCLEOTIDE SEQUENCE</scope>
    <source>
        <strain evidence="18">CBS 10737</strain>
    </source>
</reference>
<keyword evidence="11 15" id="KW-0472">Membrane</keyword>
<dbReference type="GO" id="GO:0006879">
    <property type="term" value="P:intracellular iron ion homeostasis"/>
    <property type="evidence" value="ECO:0007669"/>
    <property type="project" value="TreeGrafter"/>
</dbReference>
<feature type="region of interest" description="Disordered" evidence="14">
    <location>
        <begin position="764"/>
        <end position="791"/>
    </location>
</feature>
<feature type="region of interest" description="Disordered" evidence="14">
    <location>
        <begin position="55"/>
        <end position="80"/>
    </location>
</feature>
<dbReference type="PROSITE" id="PS51384">
    <property type="entry name" value="FAD_FR"/>
    <property type="match status" value="1"/>
</dbReference>
<dbReference type="Pfam" id="PF01794">
    <property type="entry name" value="Ferric_reduct"/>
    <property type="match status" value="1"/>
</dbReference>
<feature type="transmembrane region" description="Helical" evidence="15">
    <location>
        <begin position="12"/>
        <end position="32"/>
    </location>
</feature>
<dbReference type="AlphaFoldDB" id="A0A1B9I4N5"/>
<dbReference type="InterPro" id="IPR039261">
    <property type="entry name" value="FNR_nucleotide-bd"/>
</dbReference>
<evidence type="ECO:0000256" key="12">
    <source>
        <dbReference type="ARBA" id="ARBA00023180"/>
    </source>
</evidence>
<dbReference type="InterPro" id="IPR013130">
    <property type="entry name" value="Fe3_Rdtase_TM_dom"/>
</dbReference>
<dbReference type="RefSeq" id="XP_019011704.1">
    <property type="nucleotide sequence ID" value="XM_019155550.1"/>
</dbReference>
<evidence type="ECO:0000256" key="9">
    <source>
        <dbReference type="ARBA" id="ARBA00023002"/>
    </source>
</evidence>
<dbReference type="GO" id="GO:0006826">
    <property type="term" value="P:iron ion transport"/>
    <property type="evidence" value="ECO:0007669"/>
    <property type="project" value="UniProtKB-ARBA"/>
</dbReference>
<evidence type="ECO:0000256" key="6">
    <source>
        <dbReference type="ARBA" id="ARBA00022692"/>
    </source>
</evidence>
<evidence type="ECO:0000256" key="15">
    <source>
        <dbReference type="SAM" id="Phobius"/>
    </source>
</evidence>
<name>A0A1B9I4N5_9TREE</name>
<evidence type="ECO:0000313" key="17">
    <source>
        <dbReference type="EMBL" id="OCF50485.1"/>
    </source>
</evidence>
<dbReference type="Gene3D" id="3.40.50.80">
    <property type="entry name" value="Nucleotide-binding domain of ferredoxin-NADP reductase (FNR) module"/>
    <property type="match status" value="2"/>
</dbReference>
<feature type="compositionally biased region" description="Basic and acidic residues" evidence="14">
    <location>
        <begin position="598"/>
        <end position="609"/>
    </location>
</feature>